<evidence type="ECO:0000256" key="1">
    <source>
        <dbReference type="ARBA" id="ARBA00004555"/>
    </source>
</evidence>
<dbReference type="AlphaFoldDB" id="A0A7R9BWD2"/>
<dbReference type="GO" id="GO:0006886">
    <property type="term" value="P:intracellular protein transport"/>
    <property type="evidence" value="ECO:0007669"/>
    <property type="project" value="InterPro"/>
</dbReference>
<keyword evidence="5" id="KW-0472">Membrane</keyword>
<gene>
    <name evidence="9" type="ORF">NMOB1V02_LOCUS10473</name>
</gene>
<dbReference type="SUPFAM" id="SSF48371">
    <property type="entry name" value="ARM repeat"/>
    <property type="match status" value="1"/>
</dbReference>
<dbReference type="SMART" id="SM00809">
    <property type="entry name" value="Alpha_adaptinC2"/>
    <property type="match status" value="1"/>
</dbReference>
<dbReference type="InterPro" id="IPR050840">
    <property type="entry name" value="Adaptor_Complx_Large_Subunit"/>
</dbReference>
<dbReference type="PANTHER" id="PTHR22780">
    <property type="entry name" value="ADAPTIN, ALPHA/GAMMA/EPSILON"/>
    <property type="match status" value="1"/>
</dbReference>
<keyword evidence="4" id="KW-0333">Golgi apparatus</keyword>
<proteinExistence type="predicted"/>
<dbReference type="Gene3D" id="2.60.40.1230">
    <property type="match status" value="1"/>
</dbReference>
<keyword evidence="3" id="KW-0653">Protein transport</keyword>
<dbReference type="InterPro" id="IPR011989">
    <property type="entry name" value="ARM-like"/>
</dbReference>
<accession>A0A7R9BWD2</accession>
<dbReference type="PROSITE" id="PS50180">
    <property type="entry name" value="GAE"/>
    <property type="match status" value="1"/>
</dbReference>
<evidence type="ECO:0000256" key="3">
    <source>
        <dbReference type="ARBA" id="ARBA00022927"/>
    </source>
</evidence>
<dbReference type="EMBL" id="OA886454">
    <property type="protein sequence ID" value="CAD7282855.1"/>
    <property type="molecule type" value="Genomic_DNA"/>
</dbReference>
<organism evidence="9">
    <name type="scientific">Notodromas monacha</name>
    <dbReference type="NCBI Taxonomy" id="399045"/>
    <lineage>
        <taxon>Eukaryota</taxon>
        <taxon>Metazoa</taxon>
        <taxon>Ecdysozoa</taxon>
        <taxon>Arthropoda</taxon>
        <taxon>Crustacea</taxon>
        <taxon>Oligostraca</taxon>
        <taxon>Ostracoda</taxon>
        <taxon>Podocopa</taxon>
        <taxon>Podocopida</taxon>
        <taxon>Cypridocopina</taxon>
        <taxon>Cypridoidea</taxon>
        <taxon>Cyprididae</taxon>
        <taxon>Notodromas</taxon>
    </lineage>
</organism>
<feature type="compositionally biased region" description="Polar residues" evidence="7">
    <location>
        <begin position="187"/>
        <end position="198"/>
    </location>
</feature>
<evidence type="ECO:0000256" key="7">
    <source>
        <dbReference type="SAM" id="MobiDB-lite"/>
    </source>
</evidence>
<dbReference type="EMBL" id="CAJPEX010004417">
    <property type="protein sequence ID" value="CAG0923007.1"/>
    <property type="molecule type" value="Genomic_DNA"/>
</dbReference>
<dbReference type="Pfam" id="PF01602">
    <property type="entry name" value="Adaptin_N"/>
    <property type="match status" value="1"/>
</dbReference>
<dbReference type="SUPFAM" id="SSF49348">
    <property type="entry name" value="Clathrin adaptor appendage domain"/>
    <property type="match status" value="1"/>
</dbReference>
<evidence type="ECO:0000256" key="4">
    <source>
        <dbReference type="ARBA" id="ARBA00023034"/>
    </source>
</evidence>
<dbReference type="InterPro" id="IPR008152">
    <property type="entry name" value="Clathrin_a/b/g-adaptin_app_Ig"/>
</dbReference>
<evidence type="ECO:0000313" key="10">
    <source>
        <dbReference type="Proteomes" id="UP000678499"/>
    </source>
</evidence>
<protein>
    <recommendedName>
        <fullName evidence="8">GAE domain-containing protein</fullName>
    </recommendedName>
</protein>
<keyword evidence="10" id="KW-1185">Reference proteome</keyword>
<dbReference type="GO" id="GO:0016192">
    <property type="term" value="P:vesicle-mediated transport"/>
    <property type="evidence" value="ECO:0007669"/>
    <property type="project" value="InterPro"/>
</dbReference>
<evidence type="ECO:0000256" key="5">
    <source>
        <dbReference type="ARBA" id="ARBA00023136"/>
    </source>
</evidence>
<dbReference type="InterPro" id="IPR002553">
    <property type="entry name" value="Clathrin/coatomer_adapt-like_N"/>
</dbReference>
<sequence>TLFKVLELAGNSVQDDVTASVIYLVGESTDQHGYSVRRLCRLLENSTEHQPLVQVAMYCLGEFGTPAMLDGSIGVLSGETDLGPISEETVLRLYQQVLQAGQRNALVTREYALSSAMKYCTRCQSVTVLTQLKELVSSFATNISVELQQRGLEFTQLFGPYEHLRNGLLERIPPLENRQAIREKNKASSANSSVLQKTVESEEVKSEPQETSGSAALLDLLSLDMEPALPAAPAPLSSENKENLLDILLNFGGGGEAPLATNILEAPTTTTSNSIFDGFGDLSSLNSVVEKPRAPSVSFYEKHGLKLDVVEKPRAPSVSFYEKHGLKLEFEFSSAEIDVVGIPTAVMTLTATNSGAVPVSNFLFQAAVPKTFQLQLSPPSGTTVGGSGGRVTQTVKVRSLAAVPPALRMRVKLSFSIGSVDQADQCEINQFPALCWSN</sequence>
<dbReference type="GO" id="GO:0030117">
    <property type="term" value="C:membrane coat"/>
    <property type="evidence" value="ECO:0007669"/>
    <property type="project" value="InterPro"/>
</dbReference>
<feature type="compositionally biased region" description="Basic and acidic residues" evidence="7">
    <location>
        <begin position="199"/>
        <end position="208"/>
    </location>
</feature>
<dbReference type="Pfam" id="PF02883">
    <property type="entry name" value="Alpha_adaptinC2"/>
    <property type="match status" value="1"/>
</dbReference>
<dbReference type="OrthoDB" id="28053at2759"/>
<feature type="non-terminal residue" evidence="9">
    <location>
        <position position="1"/>
    </location>
</feature>
<dbReference type="InterPro" id="IPR016024">
    <property type="entry name" value="ARM-type_fold"/>
</dbReference>
<dbReference type="InterPro" id="IPR008153">
    <property type="entry name" value="GAE_dom"/>
</dbReference>
<name>A0A7R9BWD2_9CRUS</name>
<feature type="domain" description="GAE" evidence="8">
    <location>
        <begin position="313"/>
        <end position="432"/>
    </location>
</feature>
<evidence type="ECO:0000256" key="2">
    <source>
        <dbReference type="ARBA" id="ARBA00022448"/>
    </source>
</evidence>
<dbReference type="InterPro" id="IPR013041">
    <property type="entry name" value="Clathrin_app_Ig-like_sf"/>
</dbReference>
<comment type="subcellular location">
    <subcellularLocation>
        <location evidence="6">Endomembrane system</location>
        <topology evidence="6">Peripheral membrane protein</topology>
        <orientation evidence="6">Cytoplasmic side</orientation>
    </subcellularLocation>
    <subcellularLocation>
        <location evidence="1">Golgi apparatus</location>
    </subcellularLocation>
</comment>
<feature type="region of interest" description="Disordered" evidence="7">
    <location>
        <begin position="182"/>
        <end position="212"/>
    </location>
</feature>
<evidence type="ECO:0000313" key="9">
    <source>
        <dbReference type="EMBL" id="CAD7282855.1"/>
    </source>
</evidence>
<reference evidence="9" key="1">
    <citation type="submission" date="2020-11" db="EMBL/GenBank/DDBJ databases">
        <authorList>
            <person name="Tran Van P."/>
        </authorList>
    </citation>
    <scope>NUCLEOTIDE SEQUENCE</scope>
</reference>
<evidence type="ECO:0000256" key="6">
    <source>
        <dbReference type="ARBA" id="ARBA00029433"/>
    </source>
</evidence>
<evidence type="ECO:0000259" key="8">
    <source>
        <dbReference type="PROSITE" id="PS50180"/>
    </source>
</evidence>
<dbReference type="Proteomes" id="UP000678499">
    <property type="component" value="Unassembled WGS sequence"/>
</dbReference>
<dbReference type="GO" id="GO:0005794">
    <property type="term" value="C:Golgi apparatus"/>
    <property type="evidence" value="ECO:0007669"/>
    <property type="project" value="UniProtKB-SubCell"/>
</dbReference>
<keyword evidence="2" id="KW-0813">Transport</keyword>
<dbReference type="Gene3D" id="1.25.10.10">
    <property type="entry name" value="Leucine-rich Repeat Variant"/>
    <property type="match status" value="1"/>
</dbReference>